<reference evidence="9" key="2">
    <citation type="journal article" date="2021" name="PeerJ">
        <title>Extensive microbial diversity within the chicken gut microbiome revealed by metagenomics and culture.</title>
        <authorList>
            <person name="Gilroy R."/>
            <person name="Ravi A."/>
            <person name="Getino M."/>
            <person name="Pursley I."/>
            <person name="Horton D.L."/>
            <person name="Alikhan N.F."/>
            <person name="Baker D."/>
            <person name="Gharbi K."/>
            <person name="Hall N."/>
            <person name="Watson M."/>
            <person name="Adriaenssens E.M."/>
            <person name="Foster-Nyarko E."/>
            <person name="Jarju S."/>
            <person name="Secka A."/>
            <person name="Antonio M."/>
            <person name="Oren A."/>
            <person name="Chaudhuri R.R."/>
            <person name="La Ragione R."/>
            <person name="Hildebrand F."/>
            <person name="Pallen M.J."/>
        </authorList>
    </citation>
    <scope>NUCLEOTIDE SEQUENCE</scope>
    <source>
        <strain evidence="9">21143</strain>
    </source>
</reference>
<accession>A0A9D1GFL5</accession>
<evidence type="ECO:0000313" key="10">
    <source>
        <dbReference type="Proteomes" id="UP000886722"/>
    </source>
</evidence>
<dbReference type="Pfam" id="PF01095">
    <property type="entry name" value="Pectinesterase"/>
    <property type="match status" value="1"/>
</dbReference>
<dbReference type="PANTHER" id="PTHR31321:SF57">
    <property type="entry name" value="PECTINESTERASE 53-RELATED"/>
    <property type="match status" value="1"/>
</dbReference>
<keyword evidence="2 5" id="KW-0732">Signal</keyword>
<feature type="domain" description="SbsA Ig-like" evidence="7">
    <location>
        <begin position="548"/>
        <end position="643"/>
    </location>
</feature>
<organism evidence="9 10">
    <name type="scientific">Candidatus Caccoplasma intestinavium</name>
    <dbReference type="NCBI Taxonomy" id="2840716"/>
    <lineage>
        <taxon>Bacteria</taxon>
        <taxon>Pseudomonadati</taxon>
        <taxon>Bacteroidota</taxon>
        <taxon>Bacteroidia</taxon>
        <taxon>Bacteroidales</taxon>
        <taxon>Bacteroidaceae</taxon>
        <taxon>Bacteroidaceae incertae sedis</taxon>
        <taxon>Candidatus Caccoplasma</taxon>
    </lineage>
</organism>
<comment type="similarity">
    <text evidence="1">Belongs to the pectinesterase family.</text>
</comment>
<protein>
    <submittedName>
        <fullName evidence="9">Ig-like domain-containing protein</fullName>
    </submittedName>
</protein>
<dbReference type="InterPro" id="IPR011050">
    <property type="entry name" value="Pectin_lyase_fold/virulence"/>
</dbReference>
<dbReference type="Pfam" id="PF13205">
    <property type="entry name" value="Big_5"/>
    <property type="match status" value="1"/>
</dbReference>
<keyword evidence="4" id="KW-0063">Aspartyl esterase</keyword>
<dbReference type="GO" id="GO:0009279">
    <property type="term" value="C:cell outer membrane"/>
    <property type="evidence" value="ECO:0007669"/>
    <property type="project" value="TreeGrafter"/>
</dbReference>
<gene>
    <name evidence="9" type="ORF">IAD06_09470</name>
</gene>
<dbReference type="EMBL" id="DVKT01000069">
    <property type="protein sequence ID" value="HIT40247.1"/>
    <property type="molecule type" value="Genomic_DNA"/>
</dbReference>
<keyword evidence="3" id="KW-0378">Hydrolase</keyword>
<dbReference type="GO" id="GO:0042545">
    <property type="term" value="P:cell wall modification"/>
    <property type="evidence" value="ECO:0007669"/>
    <property type="project" value="InterPro"/>
</dbReference>
<evidence type="ECO:0000256" key="2">
    <source>
        <dbReference type="ARBA" id="ARBA00022729"/>
    </source>
</evidence>
<dbReference type="InterPro" id="IPR032812">
    <property type="entry name" value="SbsA_Ig"/>
</dbReference>
<evidence type="ECO:0000256" key="4">
    <source>
        <dbReference type="ARBA" id="ARBA00023085"/>
    </source>
</evidence>
<feature type="domain" description="Bacterial repeat" evidence="8">
    <location>
        <begin position="317"/>
        <end position="368"/>
    </location>
</feature>
<evidence type="ECO:0000259" key="6">
    <source>
        <dbReference type="Pfam" id="PF01095"/>
    </source>
</evidence>
<dbReference type="InterPro" id="IPR018040">
    <property type="entry name" value="Pectinesterase_Tyr_AS"/>
</dbReference>
<feature type="domain" description="Pectinesterase catalytic" evidence="6">
    <location>
        <begin position="655"/>
        <end position="962"/>
    </location>
</feature>
<feature type="domain" description="Bacterial repeat" evidence="8">
    <location>
        <begin position="225"/>
        <end position="290"/>
    </location>
</feature>
<dbReference type="PANTHER" id="PTHR31321">
    <property type="entry name" value="ACYL-COA THIOESTER HYDROLASE YBHC-RELATED"/>
    <property type="match status" value="1"/>
</dbReference>
<dbReference type="InterPro" id="IPR044060">
    <property type="entry name" value="Bacterial_rp_domain"/>
</dbReference>
<dbReference type="Pfam" id="PF18998">
    <property type="entry name" value="Flg_new_2"/>
    <property type="match status" value="2"/>
</dbReference>
<evidence type="ECO:0000256" key="1">
    <source>
        <dbReference type="ARBA" id="ARBA00008891"/>
    </source>
</evidence>
<feature type="chain" id="PRO_5039393435" evidence="5">
    <location>
        <begin position="27"/>
        <end position="1122"/>
    </location>
</feature>
<feature type="signal peptide" evidence="5">
    <location>
        <begin position="1"/>
        <end position="26"/>
    </location>
</feature>
<evidence type="ECO:0000259" key="7">
    <source>
        <dbReference type="Pfam" id="PF13205"/>
    </source>
</evidence>
<comment type="caution">
    <text evidence="9">The sequence shown here is derived from an EMBL/GenBank/DDBJ whole genome shotgun (WGS) entry which is preliminary data.</text>
</comment>
<dbReference type="InterPro" id="IPR000070">
    <property type="entry name" value="Pectinesterase_cat"/>
</dbReference>
<dbReference type="Proteomes" id="UP000886722">
    <property type="component" value="Unassembled WGS sequence"/>
</dbReference>
<evidence type="ECO:0000313" key="9">
    <source>
        <dbReference type="EMBL" id="HIT40247.1"/>
    </source>
</evidence>
<dbReference type="InterPro" id="IPR012334">
    <property type="entry name" value="Pectin_lyas_fold"/>
</dbReference>
<dbReference type="PROSITE" id="PS00800">
    <property type="entry name" value="PECTINESTERASE_1"/>
    <property type="match status" value="1"/>
</dbReference>
<evidence type="ECO:0000256" key="3">
    <source>
        <dbReference type="ARBA" id="ARBA00022801"/>
    </source>
</evidence>
<dbReference type="AlphaFoldDB" id="A0A9D1GFL5"/>
<dbReference type="GO" id="GO:0030599">
    <property type="term" value="F:pectinesterase activity"/>
    <property type="evidence" value="ECO:0007669"/>
    <property type="project" value="InterPro"/>
</dbReference>
<proteinExistence type="inferred from homology"/>
<dbReference type="Gene3D" id="2.160.20.10">
    <property type="entry name" value="Single-stranded right-handed beta-helix, Pectin lyase-like"/>
    <property type="match status" value="1"/>
</dbReference>
<evidence type="ECO:0000256" key="5">
    <source>
        <dbReference type="SAM" id="SignalP"/>
    </source>
</evidence>
<reference evidence="9" key="1">
    <citation type="submission" date="2020-10" db="EMBL/GenBank/DDBJ databases">
        <authorList>
            <person name="Gilroy R."/>
        </authorList>
    </citation>
    <scope>NUCLEOTIDE SEQUENCE</scope>
    <source>
        <strain evidence="9">21143</strain>
    </source>
</reference>
<sequence>MKNVKCSLLAGLVSLAAVCVPHFAGAQEINAVDASVRWAFDKASENATTAEVSEPAAVSATSFDLGSNLYFNGTQGCSNETLGSATLSKLNPRVAIGRAEEKDAYVVFSVIPKKGIAFTPKKLKFNACKCGTSGGTLNIYAVTGDKRVEVAKAFDPVRNNDFSAAEYDLSALGATTERVEIYFYIYNLAANKQLAISAIEVIGDFVGTPENVPAYTISAQCGMEGAGSVSVNPSGSSFDEGTVLTVTATENFGYHFSAWVDDEGNTVSVENPYTFEIVANTSLTATYTRKNVYALNLDVVGGANDYLVEFIPEGNVVEGIHYYEEGTDVQLRALNNRILTFTNWEDNTTQLERIITMDGEKNLTANYSCEDYIVAWDFYRKSPTSDRAADYKAESDNAGLLTLRKLDGSTTGWLGAGTDEGAVYLEGNARPWKNRSEKYYFEISFGTKEYTDIKLVTKMGKDYMSYTLFNFEYSIDGKNYTKFGEISIPDKGWYEAEATLPAEAEGKDRIYIRFMPDFDSPVTGNETDLDGVKLGPTFILASANAVPDDVAPQLATSIPAAGAVGVSANGSIILTFDEKIVAVDGAKGMLDGKTITPTVTGKSLIYPYTRLAYETEYTFSLPAGAVTDRSGNAFEGAEITFTTMSRIQPDARLYDAVIAQDGTGDYTTVQAAVDAAPSGSAKPWLIFIKEGVYKEHVNIPADKSNLSFIGEDYKKVFISDDRLSGGDNAVHVDEGATVVARAKDLFFEGISFVNSYGVEENNGPQALALNTKEDRVVFNKCGMYSYQDTWITTSISNARCYAKDCFIEGAVDFIYNSGNYYFDACTLNIVRKSGGYIVAPSHSSDVEWGYVFVNNTITAPGVPSETEVWLGRPWHNSPKTVWINTVAEVTIPAAGWYETMGGLPVIWAEYNTMDGNGDPVDLSQRRTEYYKTVNGEKVWGTAKAVLTAEEAAEYTIQNVLGGNDNWQPELLTEACAAPEPVITGSMISWEAVPYSISYVILKNDKVIDFTTETTYTPEQPADTDVYRVRAVNEYGGLGEISDPVAFSSGLSQQSVDEIFEISRIDGGVSVKGITPGSQVDVITVGGVAIYTGKATSSECVVSLSVPGVYIMRVNGVCKSFVY</sequence>
<evidence type="ECO:0000259" key="8">
    <source>
        <dbReference type="Pfam" id="PF18998"/>
    </source>
</evidence>
<dbReference type="SUPFAM" id="SSF51126">
    <property type="entry name" value="Pectin lyase-like"/>
    <property type="match status" value="1"/>
</dbReference>
<name>A0A9D1GFL5_9BACT</name>